<protein>
    <submittedName>
        <fullName evidence="1">Uncharacterized protein</fullName>
    </submittedName>
</protein>
<dbReference type="EnsemblMetazoa" id="G14518.1">
    <property type="protein sequence ID" value="G14518.1:cds"/>
    <property type="gene ID" value="G14518"/>
</dbReference>
<reference evidence="1" key="1">
    <citation type="submission" date="2022-08" db="UniProtKB">
        <authorList>
            <consortium name="EnsemblMetazoa"/>
        </authorList>
    </citation>
    <scope>IDENTIFICATION</scope>
    <source>
        <strain evidence="1">05x7-T-G4-1.051#20</strain>
    </source>
</reference>
<accession>A0A8W8IL29</accession>
<name>A0A8W8IL29_MAGGI</name>
<dbReference type="Proteomes" id="UP000005408">
    <property type="component" value="Unassembled WGS sequence"/>
</dbReference>
<proteinExistence type="predicted"/>
<sequence length="92" mass="10797">MENIQDIFIHLTNYPFSLIKVYRNENKFLTAIYNWKMFTSFLYSEVLGTPRAIFQCYHLGLLMADAMQNPLRLSILGCVLKPEAIEGMFQNR</sequence>
<evidence type="ECO:0000313" key="2">
    <source>
        <dbReference type="Proteomes" id="UP000005408"/>
    </source>
</evidence>
<organism evidence="1 2">
    <name type="scientific">Magallana gigas</name>
    <name type="common">Pacific oyster</name>
    <name type="synonym">Crassostrea gigas</name>
    <dbReference type="NCBI Taxonomy" id="29159"/>
    <lineage>
        <taxon>Eukaryota</taxon>
        <taxon>Metazoa</taxon>
        <taxon>Spiralia</taxon>
        <taxon>Lophotrochozoa</taxon>
        <taxon>Mollusca</taxon>
        <taxon>Bivalvia</taxon>
        <taxon>Autobranchia</taxon>
        <taxon>Pteriomorphia</taxon>
        <taxon>Ostreida</taxon>
        <taxon>Ostreoidea</taxon>
        <taxon>Ostreidae</taxon>
        <taxon>Magallana</taxon>
    </lineage>
</organism>
<dbReference type="AlphaFoldDB" id="A0A8W8IL29"/>
<evidence type="ECO:0000313" key="1">
    <source>
        <dbReference type="EnsemblMetazoa" id="G14518.1:cds"/>
    </source>
</evidence>
<keyword evidence="2" id="KW-1185">Reference proteome</keyword>